<dbReference type="SMART" id="SM00531">
    <property type="entry name" value="TFIIE"/>
    <property type="match status" value="1"/>
</dbReference>
<dbReference type="Proteomes" id="UP001158986">
    <property type="component" value="Unassembled WGS sequence"/>
</dbReference>
<name>A0ABN8D3G0_9STRA</name>
<comment type="similarity">
    <text evidence="1">Belongs to the TFIIE alpha subunit family.</text>
</comment>
<dbReference type="Gene3D" id="1.10.10.10">
    <property type="entry name" value="Winged helix-like DNA-binding domain superfamily/Winged helix DNA-binding domain"/>
    <property type="match status" value="1"/>
</dbReference>
<evidence type="ECO:0000256" key="4">
    <source>
        <dbReference type="SAM" id="MobiDB-lite"/>
    </source>
</evidence>
<dbReference type="InterPro" id="IPR039997">
    <property type="entry name" value="TFE"/>
</dbReference>
<keyword evidence="2" id="KW-0805">Transcription regulation</keyword>
<dbReference type="PANTHER" id="PTHR13097:SF7">
    <property type="entry name" value="GENERAL TRANSCRIPTION FACTOR IIE SUBUNIT 1"/>
    <property type="match status" value="1"/>
</dbReference>
<comment type="caution">
    <text evidence="6">The sequence shown here is derived from an EMBL/GenBank/DDBJ whole genome shotgun (WGS) entry which is preliminary data.</text>
</comment>
<evidence type="ECO:0000256" key="2">
    <source>
        <dbReference type="ARBA" id="ARBA00023015"/>
    </source>
</evidence>
<dbReference type="PROSITE" id="PS51344">
    <property type="entry name" value="HTH_TFE_IIE"/>
    <property type="match status" value="1"/>
</dbReference>
<keyword evidence="3" id="KW-0804">Transcription</keyword>
<dbReference type="EMBL" id="CAKLCB010000264">
    <property type="protein sequence ID" value="CAH0518651.1"/>
    <property type="molecule type" value="Genomic_DNA"/>
</dbReference>
<evidence type="ECO:0000313" key="6">
    <source>
        <dbReference type="EMBL" id="CAH0518651.1"/>
    </source>
</evidence>
<proteinExistence type="inferred from homology"/>
<evidence type="ECO:0000259" key="5">
    <source>
        <dbReference type="PROSITE" id="PS51344"/>
    </source>
</evidence>
<dbReference type="SUPFAM" id="SSF57783">
    <property type="entry name" value="Zinc beta-ribbon"/>
    <property type="match status" value="1"/>
</dbReference>
<feature type="region of interest" description="Disordered" evidence="4">
    <location>
        <begin position="206"/>
        <end position="247"/>
    </location>
</feature>
<accession>A0ABN8D3G0</accession>
<dbReference type="PANTHER" id="PTHR13097">
    <property type="entry name" value="TRANSCRIPTION INITIATION FACTOR IIE, ALPHA SUBUNIT"/>
    <property type="match status" value="1"/>
</dbReference>
<evidence type="ECO:0000313" key="7">
    <source>
        <dbReference type="Proteomes" id="UP001158986"/>
    </source>
</evidence>
<feature type="compositionally biased region" description="Gly residues" evidence="4">
    <location>
        <begin position="227"/>
        <end position="239"/>
    </location>
</feature>
<evidence type="ECO:0000256" key="1">
    <source>
        <dbReference type="ARBA" id="ARBA00008947"/>
    </source>
</evidence>
<keyword evidence="7" id="KW-1185">Reference proteome</keyword>
<gene>
    <name evidence="6" type="ORF">PBS001_LOCUS5214</name>
</gene>
<dbReference type="InterPro" id="IPR024550">
    <property type="entry name" value="TFIIEa/SarR/Rpc3_HTH_dom"/>
</dbReference>
<dbReference type="InterPro" id="IPR017919">
    <property type="entry name" value="TFIIE/TFIIEa_HTH"/>
</dbReference>
<evidence type="ECO:0000256" key="3">
    <source>
        <dbReference type="ARBA" id="ARBA00023163"/>
    </source>
</evidence>
<reference evidence="6 7" key="1">
    <citation type="submission" date="2021-11" db="EMBL/GenBank/DDBJ databases">
        <authorList>
            <person name="Islam A."/>
            <person name="Islam S."/>
            <person name="Flora M.S."/>
            <person name="Rahman M."/>
            <person name="Ziaur R.M."/>
            <person name="Epstein J.H."/>
            <person name="Hassan M."/>
            <person name="Klassen M."/>
            <person name="Woodard K."/>
            <person name="Webb A."/>
            <person name="Webby R.J."/>
            <person name="El Zowalaty M.E."/>
        </authorList>
    </citation>
    <scope>NUCLEOTIDE SEQUENCE [LARGE SCALE GENOMIC DNA]</scope>
    <source>
        <strain evidence="6">Pbs1</strain>
    </source>
</reference>
<dbReference type="Gene3D" id="3.30.40.10">
    <property type="entry name" value="Zinc/RING finger domain, C3HC4 (zinc finger)"/>
    <property type="match status" value="1"/>
</dbReference>
<dbReference type="InterPro" id="IPR013083">
    <property type="entry name" value="Znf_RING/FYVE/PHD"/>
</dbReference>
<organism evidence="6 7">
    <name type="scientific">Peronospora belbahrii</name>
    <dbReference type="NCBI Taxonomy" id="622444"/>
    <lineage>
        <taxon>Eukaryota</taxon>
        <taxon>Sar</taxon>
        <taxon>Stramenopiles</taxon>
        <taxon>Oomycota</taxon>
        <taxon>Peronosporomycetes</taxon>
        <taxon>Peronosporales</taxon>
        <taxon>Peronosporaceae</taxon>
        <taxon>Peronospora</taxon>
    </lineage>
</organism>
<dbReference type="Pfam" id="PF02002">
    <property type="entry name" value="TFIIE_alpha"/>
    <property type="match status" value="1"/>
</dbReference>
<dbReference type="InterPro" id="IPR002853">
    <property type="entry name" value="TFIIE_asu"/>
</dbReference>
<protein>
    <recommendedName>
        <fullName evidence="5">HTH TFE/IIEalpha-type domain-containing protein</fullName>
    </recommendedName>
</protein>
<dbReference type="InterPro" id="IPR036388">
    <property type="entry name" value="WH-like_DNA-bd_sf"/>
</dbReference>
<sequence length="566" mass="64513">MAGLVEKLVNLVGRAFYSDEHVVVLGALIREKFMKDDDMGNAVNLQTRQVRKIMNELHQDNLVCEEVLNDKRLGGSSSTSYWYIDYKYFVDVVQYRLYLMHEHLKDIEQLEIERQTFQCSDPECGREYTALEAQLLLMPGQFQFRCGHCNELLLECDNNDRLQRIQNLQRKFKDQMNKQNGMHEGIYEVLRRIGGFVKEGHVLPTNLPSDNRAAGIGGNSARVTNGTGRGGGRGGGGSNNGTDEQNSQSYLYPYHAQDKEIVVDISGSNQADDEYLTSRDRNDDKEAANQQVAVPRALPEFLLGSSISGHMAAKHLQPAVAEEKIVAVESIHRIVDPLTESEMTEERRQEEFKRAYMAELERYNEENREGEVQVQVDKQGWDAEMNEDAMDEEELEDVEWEWCSDDESVITNVEVTINGQPKRLDSVDDNDLLSMTEEEFLSCYQMCLAENGLFMDSTLRQPRPSSNEASMWWWHTRHVMEVICCLDSLTLMFVCCKGLTSVNGHSFATLTASTGSTNRLSSRQLKSLYAFDLQKDVPPQFENDDGMKEARKKVSEGVDMHAWAQW</sequence>
<feature type="domain" description="HTH TFE/IIEalpha-type" evidence="5">
    <location>
        <begin position="5"/>
        <end position="94"/>
    </location>
</feature>